<sequence length="147" mass="16619">MSKRSCPGLGAMRNSSEEDAEGQRGARKHSKRPAEALTGSLPGEEDEESDSGSDRRAAQCSLRLAQLQQLALEEEERAQRDHLRYEQERMQRARLLQELQELAAMQQADLVQQLHELAQHIQNSQLPAQQRQEQLAQVARVLRALGE</sequence>
<proteinExistence type="predicted"/>
<evidence type="ECO:0000313" key="2">
    <source>
        <dbReference type="EMBL" id="KAI7836443.1"/>
    </source>
</evidence>
<evidence type="ECO:0000256" key="1">
    <source>
        <dbReference type="SAM" id="MobiDB-lite"/>
    </source>
</evidence>
<reference evidence="2" key="1">
    <citation type="submission" date="2020-11" db="EMBL/GenBank/DDBJ databases">
        <title>Chlorella ohadii genome sequencing and assembly.</title>
        <authorList>
            <person name="Murik O."/>
            <person name="Treves H."/>
            <person name="Kedem I."/>
            <person name="Shotland Y."/>
            <person name="Kaplan A."/>
        </authorList>
    </citation>
    <scope>NUCLEOTIDE SEQUENCE</scope>
    <source>
        <strain evidence="2">1</strain>
    </source>
</reference>
<name>A0AAD5DHK0_9CHLO</name>
<dbReference type="Proteomes" id="UP001205105">
    <property type="component" value="Unassembled WGS sequence"/>
</dbReference>
<protein>
    <submittedName>
        <fullName evidence="2">Uncharacterized protein</fullName>
    </submittedName>
</protein>
<dbReference type="AlphaFoldDB" id="A0AAD5DHK0"/>
<keyword evidence="3" id="KW-1185">Reference proteome</keyword>
<evidence type="ECO:0000313" key="3">
    <source>
        <dbReference type="Proteomes" id="UP001205105"/>
    </source>
</evidence>
<gene>
    <name evidence="2" type="ORF">COHA_009660</name>
</gene>
<comment type="caution">
    <text evidence="2">The sequence shown here is derived from an EMBL/GenBank/DDBJ whole genome shotgun (WGS) entry which is preliminary data.</text>
</comment>
<dbReference type="EMBL" id="JADXDR010000186">
    <property type="protein sequence ID" value="KAI7836443.1"/>
    <property type="molecule type" value="Genomic_DNA"/>
</dbReference>
<accession>A0AAD5DHK0</accession>
<organism evidence="2 3">
    <name type="scientific">Chlorella ohadii</name>
    <dbReference type="NCBI Taxonomy" id="2649997"/>
    <lineage>
        <taxon>Eukaryota</taxon>
        <taxon>Viridiplantae</taxon>
        <taxon>Chlorophyta</taxon>
        <taxon>core chlorophytes</taxon>
        <taxon>Trebouxiophyceae</taxon>
        <taxon>Chlorellales</taxon>
        <taxon>Chlorellaceae</taxon>
        <taxon>Chlorella clade</taxon>
        <taxon>Chlorella</taxon>
    </lineage>
</organism>
<feature type="region of interest" description="Disordered" evidence="1">
    <location>
        <begin position="1"/>
        <end position="58"/>
    </location>
</feature>